<dbReference type="AlphaFoldDB" id="A0A2M9CZZ5"/>
<sequence length="113" mass="12633">MTSMQFTPGRSPDGAVQDAVERGLYLAAEHVLGVARDRVPHEEGTLERSGVTKVDRDQATIAFDTPYAVRQHEEIGWRHDDGRQAKYLESAMNENVDVVRDLVATQVRRSLGQ</sequence>
<comment type="caution">
    <text evidence="1">The sequence shown here is derived from an EMBL/GenBank/DDBJ whole genome shotgun (WGS) entry which is preliminary data.</text>
</comment>
<evidence type="ECO:0000313" key="2">
    <source>
        <dbReference type="Proteomes" id="UP000231693"/>
    </source>
</evidence>
<dbReference type="EMBL" id="PGFE01000001">
    <property type="protein sequence ID" value="PJJ77490.1"/>
    <property type="molecule type" value="Genomic_DNA"/>
</dbReference>
<protein>
    <recommendedName>
        <fullName evidence="3">Minor capsid protein</fullName>
    </recommendedName>
</protein>
<organism evidence="1 2">
    <name type="scientific">Sediminihabitans luteus</name>
    <dbReference type="NCBI Taxonomy" id="1138585"/>
    <lineage>
        <taxon>Bacteria</taxon>
        <taxon>Bacillati</taxon>
        <taxon>Actinomycetota</taxon>
        <taxon>Actinomycetes</taxon>
        <taxon>Micrococcales</taxon>
        <taxon>Cellulomonadaceae</taxon>
        <taxon>Sediminihabitans</taxon>
    </lineage>
</organism>
<gene>
    <name evidence="1" type="ORF">CLV28_0709</name>
</gene>
<proteinExistence type="predicted"/>
<evidence type="ECO:0008006" key="3">
    <source>
        <dbReference type="Google" id="ProtNLM"/>
    </source>
</evidence>
<evidence type="ECO:0000313" key="1">
    <source>
        <dbReference type="EMBL" id="PJJ77490.1"/>
    </source>
</evidence>
<reference evidence="1 2" key="1">
    <citation type="submission" date="2017-11" db="EMBL/GenBank/DDBJ databases">
        <title>Genomic Encyclopedia of Archaeal and Bacterial Type Strains, Phase II (KMG-II): From Individual Species to Whole Genera.</title>
        <authorList>
            <person name="Goeker M."/>
        </authorList>
    </citation>
    <scope>NUCLEOTIDE SEQUENCE [LARGE SCALE GENOMIC DNA]</scope>
    <source>
        <strain evidence="1 2">DSM 25478</strain>
    </source>
</reference>
<dbReference type="Proteomes" id="UP000231693">
    <property type="component" value="Unassembled WGS sequence"/>
</dbReference>
<accession>A0A2M9CZZ5</accession>
<name>A0A2M9CZZ5_9CELL</name>
<keyword evidence="2" id="KW-1185">Reference proteome</keyword>
<dbReference type="RefSeq" id="WP_203968109.1">
    <property type="nucleotide sequence ID" value="NZ_BOOX01000003.1"/>
</dbReference>